<proteinExistence type="predicted"/>
<keyword evidence="1" id="KW-1133">Transmembrane helix</keyword>
<gene>
    <name evidence="2" type="ORF">GCM10011346_37530</name>
</gene>
<protein>
    <submittedName>
        <fullName evidence="2">Uncharacterized protein</fullName>
    </submittedName>
</protein>
<evidence type="ECO:0000313" key="2">
    <source>
        <dbReference type="EMBL" id="GGP14264.1"/>
    </source>
</evidence>
<feature type="transmembrane region" description="Helical" evidence="1">
    <location>
        <begin position="32"/>
        <end position="51"/>
    </location>
</feature>
<sequence>METLTNPFELLANIKWIWLFSLAVTFWNNSEIVMFTFMILFSLFIFYYLAVMLDTILVKRIHLLTKIKANPYLTNFETVIFFLVLTIYLTHSS</sequence>
<comment type="caution">
    <text evidence="2">The sequence shown here is derived from an EMBL/GenBank/DDBJ whole genome shotgun (WGS) entry which is preliminary data.</text>
</comment>
<organism evidence="2 3">
    <name type="scientific">Oceanobacillus neutriphilus</name>
    <dbReference type="NCBI Taxonomy" id="531815"/>
    <lineage>
        <taxon>Bacteria</taxon>
        <taxon>Bacillati</taxon>
        <taxon>Bacillota</taxon>
        <taxon>Bacilli</taxon>
        <taxon>Bacillales</taxon>
        <taxon>Bacillaceae</taxon>
        <taxon>Oceanobacillus</taxon>
    </lineage>
</organism>
<keyword evidence="1" id="KW-0812">Transmembrane</keyword>
<evidence type="ECO:0000256" key="1">
    <source>
        <dbReference type="SAM" id="Phobius"/>
    </source>
</evidence>
<name>A0ABQ2NZ88_9BACI</name>
<feature type="transmembrane region" description="Helical" evidence="1">
    <location>
        <begin position="72"/>
        <end position="91"/>
    </location>
</feature>
<reference evidence="3" key="1">
    <citation type="journal article" date="2019" name="Int. J. Syst. Evol. Microbiol.">
        <title>The Global Catalogue of Microorganisms (GCM) 10K type strain sequencing project: providing services to taxonomists for standard genome sequencing and annotation.</title>
        <authorList>
            <consortium name="The Broad Institute Genomics Platform"/>
            <consortium name="The Broad Institute Genome Sequencing Center for Infectious Disease"/>
            <person name="Wu L."/>
            <person name="Ma J."/>
        </authorList>
    </citation>
    <scope>NUCLEOTIDE SEQUENCE [LARGE SCALE GENOMIC DNA]</scope>
    <source>
        <strain evidence="3">CGMCC 1.7693</strain>
    </source>
</reference>
<evidence type="ECO:0000313" key="3">
    <source>
        <dbReference type="Proteomes" id="UP000641206"/>
    </source>
</evidence>
<dbReference type="Proteomes" id="UP000641206">
    <property type="component" value="Unassembled WGS sequence"/>
</dbReference>
<keyword evidence="3" id="KW-1185">Reference proteome</keyword>
<dbReference type="EMBL" id="BMLW01000012">
    <property type="protein sequence ID" value="GGP14264.1"/>
    <property type="molecule type" value="Genomic_DNA"/>
</dbReference>
<accession>A0ABQ2NZ88</accession>
<keyword evidence="1" id="KW-0472">Membrane</keyword>